<dbReference type="HOGENOM" id="CLU_060703_5_1_7"/>
<feature type="transmembrane region" description="Helical" evidence="9">
    <location>
        <begin position="58"/>
        <end position="82"/>
    </location>
</feature>
<dbReference type="GeneID" id="74431098"/>
<dbReference type="PANTHER" id="PTHR30413">
    <property type="entry name" value="INNER MEMBRANE TRANSPORT PERMEASE"/>
    <property type="match status" value="1"/>
</dbReference>
<evidence type="ECO:0000256" key="2">
    <source>
        <dbReference type="ARBA" id="ARBA00007783"/>
    </source>
</evidence>
<feature type="domain" description="ABC transmembrane type-2" evidence="10">
    <location>
        <begin position="23"/>
        <end position="252"/>
    </location>
</feature>
<evidence type="ECO:0000256" key="6">
    <source>
        <dbReference type="ARBA" id="ARBA00022692"/>
    </source>
</evidence>
<keyword evidence="4 9" id="KW-1003">Cell membrane</keyword>
<comment type="similarity">
    <text evidence="2 9">Belongs to the ABC-2 integral membrane protein family.</text>
</comment>
<dbReference type="GO" id="GO:0015920">
    <property type="term" value="P:lipopolysaccharide transport"/>
    <property type="evidence" value="ECO:0007669"/>
    <property type="project" value="TreeGrafter"/>
</dbReference>
<evidence type="ECO:0000313" key="11">
    <source>
        <dbReference type="EMBL" id="AJC87281.1"/>
    </source>
</evidence>
<proteinExistence type="inferred from homology"/>
<feature type="transmembrane region" description="Helical" evidence="9">
    <location>
        <begin position="141"/>
        <end position="166"/>
    </location>
</feature>
<dbReference type="InterPro" id="IPR013525">
    <property type="entry name" value="ABC2_TM"/>
</dbReference>
<evidence type="ECO:0000256" key="9">
    <source>
        <dbReference type="RuleBase" id="RU361157"/>
    </source>
</evidence>
<feature type="transmembrane region" description="Helical" evidence="9">
    <location>
        <begin position="102"/>
        <end position="129"/>
    </location>
</feature>
<evidence type="ECO:0000256" key="7">
    <source>
        <dbReference type="ARBA" id="ARBA00022989"/>
    </source>
</evidence>
<evidence type="ECO:0000313" key="12">
    <source>
        <dbReference type="Proteomes" id="UP000031163"/>
    </source>
</evidence>
<keyword evidence="7 9" id="KW-1133">Transmembrane helix</keyword>
<dbReference type="GO" id="GO:0043190">
    <property type="term" value="C:ATP-binding cassette (ABC) transporter complex"/>
    <property type="evidence" value="ECO:0007669"/>
    <property type="project" value="InterPro"/>
</dbReference>
<gene>
    <name evidence="11" type="primary">kpsM</name>
    <name evidence="11" type="ORF">CINS_0280</name>
</gene>
<dbReference type="PROSITE" id="PS51012">
    <property type="entry name" value="ABC_TM2"/>
    <property type="match status" value="1"/>
</dbReference>
<keyword evidence="6 9" id="KW-0812">Transmembrane</keyword>
<dbReference type="Proteomes" id="UP000031163">
    <property type="component" value="Chromosome"/>
</dbReference>
<feature type="transmembrane region" description="Helical" evidence="9">
    <location>
        <begin position="24"/>
        <end position="46"/>
    </location>
</feature>
<dbReference type="AlphaFoldDB" id="A0A0A8GZT4"/>
<dbReference type="EMBL" id="CP007770">
    <property type="protein sequence ID" value="AJC87281.1"/>
    <property type="molecule type" value="Genomic_DNA"/>
</dbReference>
<feature type="transmembrane region" description="Helical" evidence="9">
    <location>
        <begin position="229"/>
        <end position="249"/>
    </location>
</feature>
<keyword evidence="3 9" id="KW-0813">Transport</keyword>
<feature type="transmembrane region" description="Helical" evidence="9">
    <location>
        <begin position="172"/>
        <end position="193"/>
    </location>
</feature>
<protein>
    <recommendedName>
        <fullName evidence="9">Transport permease protein</fullName>
    </recommendedName>
</protein>
<dbReference type="PRINTS" id="PR00164">
    <property type="entry name" value="ABC2TRNSPORT"/>
</dbReference>
<evidence type="ECO:0000256" key="1">
    <source>
        <dbReference type="ARBA" id="ARBA00004429"/>
    </source>
</evidence>
<dbReference type="KEGG" id="cis:CINS_0280"/>
<dbReference type="PANTHER" id="PTHR30413:SF8">
    <property type="entry name" value="TRANSPORT PERMEASE PROTEIN"/>
    <property type="match status" value="1"/>
</dbReference>
<dbReference type="RefSeq" id="WP_039649209.1">
    <property type="nucleotide sequence ID" value="NZ_CP007770.1"/>
</dbReference>
<dbReference type="Pfam" id="PF01061">
    <property type="entry name" value="ABC2_membrane"/>
    <property type="match status" value="1"/>
</dbReference>
<reference evidence="11 12" key="1">
    <citation type="journal article" date="2014" name="Genome Biol. Evol.">
        <title>Comparative Genomics of the Campylobacter lari Group.</title>
        <authorList>
            <person name="Miller W.G."/>
            <person name="Yee E."/>
            <person name="Chapman M.H."/>
            <person name="Smith T.P."/>
            <person name="Bono J.L."/>
            <person name="Huynh S."/>
            <person name="Parker C.T."/>
            <person name="Vandamme P."/>
            <person name="Luong K."/>
            <person name="Korlach J."/>
        </authorList>
    </citation>
    <scope>NUCLEOTIDE SEQUENCE [LARGE SCALE GENOMIC DNA]</scope>
    <source>
        <strain evidence="11 12">NCTC 12927</strain>
    </source>
</reference>
<dbReference type="InterPro" id="IPR000412">
    <property type="entry name" value="ABC_2_transport"/>
</dbReference>
<evidence type="ECO:0000256" key="4">
    <source>
        <dbReference type="ARBA" id="ARBA00022475"/>
    </source>
</evidence>
<keyword evidence="5" id="KW-0997">Cell inner membrane</keyword>
<evidence type="ECO:0000256" key="3">
    <source>
        <dbReference type="ARBA" id="ARBA00022448"/>
    </source>
</evidence>
<dbReference type="GO" id="GO:0140359">
    <property type="term" value="F:ABC-type transporter activity"/>
    <property type="evidence" value="ECO:0007669"/>
    <property type="project" value="InterPro"/>
</dbReference>
<sequence>MIDVVHALFFRELKTRFGINKHLGYFWVIGEPMLIVFVIVSVVSAIREFHHQVMPPGISIFMFLAVGIIPFFMFRSIINQIINGISSNLPLFAYKPVRPIHVFIARALLEFCIYMTIFMFVMFIAGWFIHYDVLPRHFLEVLFSFVLLLVFAFSLGICFAIIGHFVESLKLLLTYFSIVFYWTSGVIFPAFLTPRSILDILYYNPLMHVMELLKYNFFDHYPLQDDYNYTYPLAWVCVILFIALFLYYYNRQAIVAVRKT</sequence>
<name>A0A0A8GZT4_9BACT</name>
<evidence type="ECO:0000256" key="8">
    <source>
        <dbReference type="ARBA" id="ARBA00023136"/>
    </source>
</evidence>
<evidence type="ECO:0000256" key="5">
    <source>
        <dbReference type="ARBA" id="ARBA00022519"/>
    </source>
</evidence>
<keyword evidence="8 9" id="KW-0472">Membrane</keyword>
<evidence type="ECO:0000259" key="10">
    <source>
        <dbReference type="PROSITE" id="PS51012"/>
    </source>
</evidence>
<organism evidence="11 12">
    <name type="scientific">Campylobacter insulaenigrae NCTC 12927</name>
    <dbReference type="NCBI Taxonomy" id="1031564"/>
    <lineage>
        <taxon>Bacteria</taxon>
        <taxon>Pseudomonadati</taxon>
        <taxon>Campylobacterota</taxon>
        <taxon>Epsilonproteobacteria</taxon>
        <taxon>Campylobacterales</taxon>
        <taxon>Campylobacteraceae</taxon>
        <taxon>Campylobacter</taxon>
    </lineage>
</organism>
<comment type="subcellular location">
    <subcellularLocation>
        <location evidence="1">Cell inner membrane</location>
        <topology evidence="1">Multi-pass membrane protein</topology>
    </subcellularLocation>
    <subcellularLocation>
        <location evidence="9">Cell membrane</location>
        <topology evidence="9">Multi-pass membrane protein</topology>
    </subcellularLocation>
</comment>
<accession>A0A0A8GZT4</accession>
<dbReference type="STRING" id="1031564.CINS_0280"/>
<dbReference type="InterPro" id="IPR047817">
    <property type="entry name" value="ABC2_TM_bact-type"/>
</dbReference>